<evidence type="ECO:0000313" key="13">
    <source>
        <dbReference type="Proteomes" id="UP000568106"/>
    </source>
</evidence>
<dbReference type="EMBL" id="JACHDY010000001">
    <property type="protein sequence ID" value="MBB5316178.1"/>
    <property type="molecule type" value="Genomic_DNA"/>
</dbReference>
<comment type="catalytic activity">
    <reaction evidence="9 10">
        <text>IMP + H2O = 5-formamido-1-(5-phospho-D-ribosyl)imidazole-4-carboxamide</text>
        <dbReference type="Rhea" id="RHEA:18445"/>
        <dbReference type="ChEBI" id="CHEBI:15377"/>
        <dbReference type="ChEBI" id="CHEBI:58053"/>
        <dbReference type="ChEBI" id="CHEBI:58467"/>
        <dbReference type="EC" id="3.5.4.10"/>
    </reaction>
</comment>
<dbReference type="InterPro" id="IPR016193">
    <property type="entry name" value="Cytidine_deaminase-like"/>
</dbReference>
<dbReference type="SMART" id="SM00798">
    <property type="entry name" value="AICARFT_IMPCHas"/>
    <property type="match status" value="1"/>
</dbReference>
<dbReference type="FunFam" id="3.40.50.1380:FF:000001">
    <property type="entry name" value="Bifunctional purine biosynthesis protein PurH"/>
    <property type="match status" value="1"/>
</dbReference>
<organism evidence="12 13">
    <name type="scientific">Tunturiibacter empetritectus</name>
    <dbReference type="NCBI Taxonomy" id="3069691"/>
    <lineage>
        <taxon>Bacteria</taxon>
        <taxon>Pseudomonadati</taxon>
        <taxon>Acidobacteriota</taxon>
        <taxon>Terriglobia</taxon>
        <taxon>Terriglobales</taxon>
        <taxon>Acidobacteriaceae</taxon>
        <taxon>Tunturiibacter</taxon>
    </lineage>
</organism>
<dbReference type="PANTHER" id="PTHR11692">
    <property type="entry name" value="BIFUNCTIONAL PURINE BIOSYNTHESIS PROTEIN PURH"/>
    <property type="match status" value="1"/>
</dbReference>
<protein>
    <recommendedName>
        <fullName evidence="10">Bifunctional purine biosynthesis protein PurH</fullName>
    </recommendedName>
    <domain>
        <recommendedName>
            <fullName evidence="10">Phosphoribosylaminoimidazolecarboxamide formyltransferase</fullName>
            <ecNumber evidence="10">2.1.2.3</ecNumber>
        </recommendedName>
        <alternativeName>
            <fullName evidence="10">AICAR transformylase</fullName>
        </alternativeName>
    </domain>
    <domain>
        <recommendedName>
            <fullName evidence="10">IMP cyclohydrolase</fullName>
            <ecNumber evidence="10">3.5.4.10</ecNumber>
        </recommendedName>
        <alternativeName>
            <fullName evidence="10">ATIC</fullName>
        </alternativeName>
        <alternativeName>
            <fullName evidence="10">IMP synthase</fullName>
        </alternativeName>
        <alternativeName>
            <fullName evidence="10">Inosinicase</fullName>
        </alternativeName>
    </domain>
</protein>
<dbReference type="Proteomes" id="UP000568106">
    <property type="component" value="Unassembled WGS sequence"/>
</dbReference>
<dbReference type="GO" id="GO:0006189">
    <property type="term" value="P:'de novo' IMP biosynthetic process"/>
    <property type="evidence" value="ECO:0007669"/>
    <property type="project" value="UniProtKB-UniRule"/>
</dbReference>
<evidence type="ECO:0000256" key="3">
    <source>
        <dbReference type="ARBA" id="ARBA00007667"/>
    </source>
</evidence>
<dbReference type="EC" id="2.1.2.3" evidence="10"/>
<accession>A0A7W8IH78</accession>
<dbReference type="SUPFAM" id="SSF52335">
    <property type="entry name" value="Methylglyoxal synthase-like"/>
    <property type="match status" value="1"/>
</dbReference>
<dbReference type="Pfam" id="PF01808">
    <property type="entry name" value="AICARFT_IMPCHas"/>
    <property type="match status" value="1"/>
</dbReference>
<dbReference type="EC" id="3.5.4.10" evidence="10"/>
<dbReference type="FunFam" id="3.40.140.20:FF:000001">
    <property type="entry name" value="Bifunctional purine biosynthesis protein PurH"/>
    <property type="match status" value="1"/>
</dbReference>
<evidence type="ECO:0000259" key="11">
    <source>
        <dbReference type="PROSITE" id="PS51855"/>
    </source>
</evidence>
<dbReference type="SMART" id="SM00851">
    <property type="entry name" value="MGS"/>
    <property type="match status" value="1"/>
</dbReference>
<dbReference type="HAMAP" id="MF_00139">
    <property type="entry name" value="PurH"/>
    <property type="match status" value="1"/>
</dbReference>
<evidence type="ECO:0000256" key="10">
    <source>
        <dbReference type="HAMAP-Rule" id="MF_00139"/>
    </source>
</evidence>
<dbReference type="InterPro" id="IPR002695">
    <property type="entry name" value="PurH-like"/>
</dbReference>
<evidence type="ECO:0000256" key="2">
    <source>
        <dbReference type="ARBA" id="ARBA00004954"/>
    </source>
</evidence>
<evidence type="ECO:0000256" key="1">
    <source>
        <dbReference type="ARBA" id="ARBA00004844"/>
    </source>
</evidence>
<dbReference type="GO" id="GO:0004643">
    <property type="term" value="F:phosphoribosylaminoimidazolecarboxamide formyltransferase activity"/>
    <property type="evidence" value="ECO:0007669"/>
    <property type="project" value="UniProtKB-UniRule"/>
</dbReference>
<keyword evidence="13" id="KW-1185">Reference proteome</keyword>
<reference evidence="12" key="1">
    <citation type="submission" date="2020-08" db="EMBL/GenBank/DDBJ databases">
        <title>Genomic Encyclopedia of Type Strains, Phase IV (KMG-V): Genome sequencing to study the core and pangenomes of soil and plant-associated prokaryotes.</title>
        <authorList>
            <person name="Whitman W."/>
        </authorList>
    </citation>
    <scope>NUCLEOTIDE SEQUENCE [LARGE SCALE GENOMIC DNA]</scope>
    <source>
        <strain evidence="12">M8UP27</strain>
    </source>
</reference>
<comment type="pathway">
    <text evidence="2 10">Purine metabolism; IMP biosynthesis via de novo pathway; 5-formamido-1-(5-phospho-D-ribosyl)imidazole-4-carboxamide from 5-amino-1-(5-phospho-D-ribosyl)imidazole-4-carboxamide (10-formyl THF route): step 1/1.</text>
</comment>
<proteinExistence type="inferred from homology"/>
<dbReference type="CDD" id="cd01421">
    <property type="entry name" value="IMPCH"/>
    <property type="match status" value="1"/>
</dbReference>
<dbReference type="InterPro" id="IPR036914">
    <property type="entry name" value="MGS-like_dom_sf"/>
</dbReference>
<evidence type="ECO:0000256" key="8">
    <source>
        <dbReference type="ARBA" id="ARBA00050488"/>
    </source>
</evidence>
<dbReference type="Gene3D" id="3.40.140.20">
    <property type="match status" value="2"/>
</dbReference>
<dbReference type="GO" id="GO:0005829">
    <property type="term" value="C:cytosol"/>
    <property type="evidence" value="ECO:0007669"/>
    <property type="project" value="TreeGrafter"/>
</dbReference>
<dbReference type="NCBIfam" id="TIGR00355">
    <property type="entry name" value="purH"/>
    <property type="match status" value="1"/>
</dbReference>
<name>A0A7W8IH78_9BACT</name>
<dbReference type="GO" id="GO:0003937">
    <property type="term" value="F:IMP cyclohydrolase activity"/>
    <property type="evidence" value="ECO:0007669"/>
    <property type="project" value="UniProtKB-UniRule"/>
</dbReference>
<keyword evidence="5 10" id="KW-0658">Purine biosynthesis</keyword>
<comment type="domain">
    <text evidence="10">The IMP cyclohydrolase activity resides in the N-terminal region.</text>
</comment>
<comment type="caution">
    <text evidence="12">The sequence shown here is derived from an EMBL/GenBank/DDBJ whole genome shotgun (WGS) entry which is preliminary data.</text>
</comment>
<evidence type="ECO:0000256" key="7">
    <source>
        <dbReference type="ARBA" id="ARBA00023268"/>
    </source>
</evidence>
<dbReference type="PANTHER" id="PTHR11692:SF0">
    <property type="entry name" value="BIFUNCTIONAL PURINE BIOSYNTHESIS PROTEIN ATIC"/>
    <property type="match status" value="1"/>
</dbReference>
<dbReference type="PIRSF" id="PIRSF000414">
    <property type="entry name" value="AICARFT_IMPCHas"/>
    <property type="match status" value="1"/>
</dbReference>
<comment type="catalytic activity">
    <reaction evidence="8 10">
        <text>(6R)-10-formyltetrahydrofolate + 5-amino-1-(5-phospho-beta-D-ribosyl)imidazole-4-carboxamide = 5-formamido-1-(5-phospho-D-ribosyl)imidazole-4-carboxamide + (6S)-5,6,7,8-tetrahydrofolate</text>
        <dbReference type="Rhea" id="RHEA:22192"/>
        <dbReference type="ChEBI" id="CHEBI:57453"/>
        <dbReference type="ChEBI" id="CHEBI:58467"/>
        <dbReference type="ChEBI" id="CHEBI:58475"/>
        <dbReference type="ChEBI" id="CHEBI:195366"/>
        <dbReference type="EC" id="2.1.2.3"/>
    </reaction>
</comment>
<gene>
    <name evidence="10" type="primary">purH</name>
    <name evidence="12" type="ORF">HDF09_000828</name>
</gene>
<keyword evidence="4 10" id="KW-0808">Transferase</keyword>
<dbReference type="FunFam" id="3.40.140.20:FF:000002">
    <property type="entry name" value="Bifunctional purine biosynthesis protein PurH"/>
    <property type="match status" value="1"/>
</dbReference>
<dbReference type="UniPathway" id="UPA00074">
    <property type="reaction ID" value="UER00133"/>
</dbReference>
<feature type="domain" description="MGS-like" evidence="11">
    <location>
        <begin position="13"/>
        <end position="161"/>
    </location>
</feature>
<keyword evidence="7 10" id="KW-0511">Multifunctional enzyme</keyword>
<dbReference type="AlphaFoldDB" id="A0A7W8IH78"/>
<dbReference type="Pfam" id="PF02142">
    <property type="entry name" value="MGS"/>
    <property type="match status" value="1"/>
</dbReference>
<evidence type="ECO:0000256" key="5">
    <source>
        <dbReference type="ARBA" id="ARBA00022755"/>
    </source>
</evidence>
<dbReference type="SUPFAM" id="SSF53927">
    <property type="entry name" value="Cytidine deaminase-like"/>
    <property type="match status" value="1"/>
</dbReference>
<comment type="similarity">
    <text evidence="3 10">Belongs to the PurH family.</text>
</comment>
<dbReference type="NCBIfam" id="NF002049">
    <property type="entry name" value="PRK00881.1"/>
    <property type="match status" value="1"/>
</dbReference>
<keyword evidence="6 10" id="KW-0378">Hydrolase</keyword>
<dbReference type="InterPro" id="IPR011607">
    <property type="entry name" value="MGS-like_dom"/>
</dbReference>
<sequence length="537" mass="57442">MIEHDAAFLATPTHLRRIRRALLSVTDKTGLVDFARVLASFDVDLVSTGGTARALREAGLPVRDISELTGFPEMLDGRVKTLHPKVHGGILHIRDNAEHMASVAEHQIEPIDMVVVNLYAFEKTASRPGVAFADLIENIDIGGPSMVRSAAKNFADVAIVTSVADYSRLADEMIANSGSLTHATRWRLAKTAFAVTAAYDAGIATALESIETPSGKAIFLSEQLPTTIRVSDPLLKSLRYGENPHQKAALYTDGSEKGVANARQLQGKELSYNNIVDLDACWELVSEFDEPAVAIIKHTNPCGASTGSTVVEAYRRALEADPVSAFGGVIGINREVDAAAAEEISKLFVEAIVAPSFTSDALERFRAKKNLRLLEISSAETPRILKQVSGGLLVQDSDRLRISEGELQIVSKRTPTAEELRALLFAWRVCKHVKSNAIVYARFSGGHGQTVGIGAGQMSRVDAARFGAMKAVLPLNSTVAASDAFFPFADGLEVVAHAGATAVIQPGGSVRDAEVIEAADGLGVAMVFTGVRHFRHG</sequence>
<evidence type="ECO:0000256" key="6">
    <source>
        <dbReference type="ARBA" id="ARBA00022801"/>
    </source>
</evidence>
<dbReference type="Gene3D" id="3.40.50.1380">
    <property type="entry name" value="Methylglyoxal synthase-like domain"/>
    <property type="match status" value="1"/>
</dbReference>
<dbReference type="PROSITE" id="PS51855">
    <property type="entry name" value="MGS"/>
    <property type="match status" value="1"/>
</dbReference>
<dbReference type="InterPro" id="IPR024051">
    <property type="entry name" value="AICAR_Tfase_dup_dom_sf"/>
</dbReference>
<evidence type="ECO:0000313" key="12">
    <source>
        <dbReference type="EMBL" id="MBB5316178.1"/>
    </source>
</evidence>
<comment type="pathway">
    <text evidence="1 10">Purine metabolism; IMP biosynthesis via de novo pathway; IMP from 5-formamido-1-(5-phospho-D-ribosyl)imidazole-4-carboxamide: step 1/1.</text>
</comment>
<evidence type="ECO:0000256" key="9">
    <source>
        <dbReference type="ARBA" id="ARBA00050687"/>
    </source>
</evidence>
<evidence type="ECO:0000256" key="4">
    <source>
        <dbReference type="ARBA" id="ARBA00022679"/>
    </source>
</evidence>